<dbReference type="InterPro" id="IPR021036">
    <property type="entry name" value="Ribosomal_mS45"/>
</dbReference>
<evidence type="ECO:0000313" key="2">
    <source>
        <dbReference type="EMBL" id="KAF8683365.1"/>
    </source>
</evidence>
<evidence type="ECO:0000313" key="3">
    <source>
        <dbReference type="Proteomes" id="UP000650582"/>
    </source>
</evidence>
<dbReference type="Proteomes" id="UP000650582">
    <property type="component" value="Unassembled WGS sequence"/>
</dbReference>
<dbReference type="GO" id="GO:0005763">
    <property type="term" value="C:mitochondrial small ribosomal subunit"/>
    <property type="evidence" value="ECO:0007669"/>
    <property type="project" value="TreeGrafter"/>
</dbReference>
<organism evidence="2 3">
    <name type="scientific">Rhizoctonia solani</name>
    <dbReference type="NCBI Taxonomy" id="456999"/>
    <lineage>
        <taxon>Eukaryota</taxon>
        <taxon>Fungi</taxon>
        <taxon>Dikarya</taxon>
        <taxon>Basidiomycota</taxon>
        <taxon>Agaricomycotina</taxon>
        <taxon>Agaricomycetes</taxon>
        <taxon>Cantharellales</taxon>
        <taxon>Ceratobasidiaceae</taxon>
        <taxon>Rhizoctonia</taxon>
    </lineage>
</organism>
<dbReference type="PANTHER" id="PTHR28158">
    <property type="entry name" value="37S RIBOSOMAL PROTEIN S35, MITOCHONDRIAL"/>
    <property type="match status" value="1"/>
</dbReference>
<reference evidence="2" key="1">
    <citation type="submission" date="2020-09" db="EMBL/GenBank/DDBJ databases">
        <title>Comparative genome analyses of four rice-infecting Rhizoctonia solani isolates reveal extensive enrichment of homogalacturonan modification genes.</title>
        <authorList>
            <person name="Lee D.-Y."/>
            <person name="Jeon J."/>
            <person name="Kim K.-T."/>
            <person name="Cheong K."/>
            <person name="Song H."/>
            <person name="Choi G."/>
            <person name="Ko J."/>
            <person name="Opiyo S.O."/>
            <person name="Zuo S."/>
            <person name="Madhav S."/>
            <person name="Lee Y.-H."/>
            <person name="Wang G.-L."/>
        </authorList>
    </citation>
    <scope>NUCLEOTIDE SEQUENCE</scope>
    <source>
        <strain evidence="2">AG1-IA YN-7</strain>
    </source>
</reference>
<dbReference type="EMBL" id="JACYCC010000034">
    <property type="protein sequence ID" value="KAF8683365.1"/>
    <property type="molecule type" value="Genomic_DNA"/>
</dbReference>
<dbReference type="GO" id="GO:0003735">
    <property type="term" value="F:structural constituent of ribosome"/>
    <property type="evidence" value="ECO:0007669"/>
    <property type="project" value="TreeGrafter"/>
</dbReference>
<sequence length="377" mass="41714">MPRWSPAPSSVRSTIAFEKEQAPDLLSHSVLAMQISASTRATGKSLRPTRFILCCNYNQARTFVQSSVLRDESASSEEGAFKKGKPAKVDPQAVEGWFRGEGLPYLNPTPGKPNWLGGNIPYPDNPTFKPPPPLSDVVKTSIYDRYLKSLQLAASNSESHNQTVRTLSEQFGVSIARIEAIVRLKNYERQYQKVTVHISSAIHKTSVVTFSSLPDPLLPDYELYIFDTDGIYFQDGKKLQHAFQRGMESYLGVHPEIDRAIVSDSRVDPLEINVTRQRTADVDNEISGTANRDQQRGGAARRVWWEMVEDAPDSQPVVPGIVAKGLESYRNKLSEDQKAHAGISLHVDGPNPPAGKPRTVFTFVDTGARGPAKKARA</sequence>
<gene>
    <name evidence="2" type="ORF">RHS04_01814</name>
</gene>
<dbReference type="PANTHER" id="PTHR28158:SF1">
    <property type="entry name" value="SMALL RIBOSOMAL SUBUNIT PROTEIN MS45"/>
    <property type="match status" value="1"/>
</dbReference>
<name>A0A8H7HCV0_9AGAM</name>
<accession>A0A8H7HCV0</accession>
<evidence type="ECO:0000256" key="1">
    <source>
        <dbReference type="SAM" id="MobiDB-lite"/>
    </source>
</evidence>
<feature type="region of interest" description="Disordered" evidence="1">
    <location>
        <begin position="343"/>
        <end position="377"/>
    </location>
</feature>
<comment type="caution">
    <text evidence="2">The sequence shown here is derived from an EMBL/GenBank/DDBJ whole genome shotgun (WGS) entry which is preliminary data.</text>
</comment>
<dbReference type="GO" id="GO:0032543">
    <property type="term" value="P:mitochondrial translation"/>
    <property type="evidence" value="ECO:0007669"/>
    <property type="project" value="TreeGrafter"/>
</dbReference>
<dbReference type="Pfam" id="PF12298">
    <property type="entry name" value="Bot1p"/>
    <property type="match status" value="1"/>
</dbReference>
<proteinExistence type="predicted"/>
<protein>
    <submittedName>
        <fullName evidence="2">Eukaryotic mitochondrial regulator protein</fullName>
    </submittedName>
</protein>
<dbReference type="AlphaFoldDB" id="A0A8H7HCV0"/>